<comment type="caution">
    <text evidence="1">The sequence shown here is derived from an EMBL/GenBank/DDBJ whole genome shotgun (WGS) entry which is preliminary data.</text>
</comment>
<sequence length="206" mass="23995">MTVPLRYSDACTELPASRPVGFPHIINVQGFDEETDKKDLRAADGIATLLYNWKPEALRALLDLNRPRFEFKHKGSYYLTMIIARHGMVVSFGFYDSDVECRTQMIYRISVTGEWIPLSGMFEGLNADGRTRPKIVESFGTEFAKDILYNRKWEEREGIKIEAWWTKMSDEEEYGEIDEIQHDMYGLPHGWQNMTDNQIKAKLEEK</sequence>
<evidence type="ECO:0000313" key="2">
    <source>
        <dbReference type="Proteomes" id="UP000092993"/>
    </source>
</evidence>
<proteinExistence type="predicted"/>
<dbReference type="Proteomes" id="UP000092993">
    <property type="component" value="Unassembled WGS sequence"/>
</dbReference>
<reference evidence="1 2" key="1">
    <citation type="submission" date="2016-03" db="EMBL/GenBank/DDBJ databases">
        <title>Whole genome sequencing of Grifola frondosa 9006-11.</title>
        <authorList>
            <person name="Min B."/>
            <person name="Park H."/>
            <person name="Kim J.-G."/>
            <person name="Cho H."/>
            <person name="Oh Y.-L."/>
            <person name="Kong W.-S."/>
            <person name="Choi I.-G."/>
        </authorList>
    </citation>
    <scope>NUCLEOTIDE SEQUENCE [LARGE SCALE GENOMIC DNA]</scope>
    <source>
        <strain evidence="1 2">9006-11</strain>
    </source>
</reference>
<name>A0A1C7MGQ0_GRIFR</name>
<dbReference type="OMA" id="HIVMTND"/>
<dbReference type="OrthoDB" id="5395789at2759"/>
<protein>
    <submittedName>
        <fullName evidence="1">Uncharacterized protein</fullName>
    </submittedName>
</protein>
<dbReference type="STRING" id="5627.A0A1C7MGQ0"/>
<dbReference type="EMBL" id="LUGG01000004">
    <property type="protein sequence ID" value="OBZ75639.1"/>
    <property type="molecule type" value="Genomic_DNA"/>
</dbReference>
<dbReference type="AlphaFoldDB" id="A0A1C7MGQ0"/>
<gene>
    <name evidence="1" type="ORF">A0H81_04822</name>
</gene>
<organism evidence="1 2">
    <name type="scientific">Grifola frondosa</name>
    <name type="common">Maitake</name>
    <name type="synonym">Polyporus frondosus</name>
    <dbReference type="NCBI Taxonomy" id="5627"/>
    <lineage>
        <taxon>Eukaryota</taxon>
        <taxon>Fungi</taxon>
        <taxon>Dikarya</taxon>
        <taxon>Basidiomycota</taxon>
        <taxon>Agaricomycotina</taxon>
        <taxon>Agaricomycetes</taxon>
        <taxon>Polyporales</taxon>
        <taxon>Grifolaceae</taxon>
        <taxon>Grifola</taxon>
    </lineage>
</organism>
<keyword evidence="2" id="KW-1185">Reference proteome</keyword>
<accession>A0A1C7MGQ0</accession>
<evidence type="ECO:0000313" key="1">
    <source>
        <dbReference type="EMBL" id="OBZ75639.1"/>
    </source>
</evidence>